<organism evidence="19 20">
    <name type="scientific">Acinetobacter venetianus</name>
    <dbReference type="NCBI Taxonomy" id="52133"/>
    <lineage>
        <taxon>Bacteria</taxon>
        <taxon>Pseudomonadati</taxon>
        <taxon>Pseudomonadota</taxon>
        <taxon>Gammaproteobacteria</taxon>
        <taxon>Moraxellales</taxon>
        <taxon>Moraxellaceae</taxon>
        <taxon>Acinetobacter</taxon>
    </lineage>
</organism>
<comment type="similarity">
    <text evidence="2 16">Belongs to the sodium:solute symporter (SSF) (TC 2.A.21) family.</text>
</comment>
<keyword evidence="5" id="KW-1003">Cell membrane</keyword>
<comment type="caution">
    <text evidence="19">The sequence shown here is derived from an EMBL/GenBank/DDBJ whole genome shotgun (WGS) entry which is preliminary data.</text>
</comment>
<dbReference type="NCBIfam" id="TIGR00813">
    <property type="entry name" value="sss"/>
    <property type="match status" value="1"/>
</dbReference>
<dbReference type="NCBIfam" id="NF006903">
    <property type="entry name" value="PRK09395.1"/>
    <property type="match status" value="1"/>
</dbReference>
<keyword evidence="12 17" id="KW-0472">Membrane</keyword>
<sequence>MKKGCTEMKGTSFKATLLALVGLLSSSLAFAGPDLGAAEQQATNWHAIIMFTIFVGFTLFITKWAAKQTQSTQDFYTAGGGISGFQNGLAIAGDYMSAASFLGISALVFSSGFDGLLYSLGFMVGWPVVLFLVAERLRNLGKYNLSDVVSFRLEEKPVRTLAALSSLVVVAFYLIAQMVGAGQLIKLLFGLNYNIAVVIVGLLMMAYVMFGGMLATTWVQIIKAVLLLSGATFMAFMVMKAVGFSFTNMFNQAIGAYGQAHSLSWEEAAHIMGPGKLAANPIDALSLGLALMFGTAGLPHILMRFFTVKDAKEARKSVVVATGFIGYFYLLTFIIGFGAILFVANNPQFLDVAKAAMTGKLELVGGNNMAAVHLSDAVGGDLFMGFISAVAFATILAVVAGLTLSGASAISHDLYANVFKKGKTTPESELRMSKIATLGLAVFAMILGILFEKQNVAFMVGLAFSVACCANFPVLVLSMFWKGLTTRGAVIGGVVGLVGAVVLIILSKAVWVDTLAISESAPNPFNGPALFAMPLSFFCCWFFSVTDKSARAEKERKAFDAQFVRSMTGIGASGASDH</sequence>
<feature type="transmembrane region" description="Helical" evidence="17">
    <location>
        <begin position="432"/>
        <end position="451"/>
    </location>
</feature>
<feature type="transmembrane region" description="Helical" evidence="17">
    <location>
        <begin position="47"/>
        <end position="66"/>
    </location>
</feature>
<gene>
    <name evidence="19" type="primary">actP</name>
    <name evidence="19" type="ORF">AVENLUH13518_02247</name>
</gene>
<evidence type="ECO:0000256" key="8">
    <source>
        <dbReference type="ARBA" id="ARBA00022847"/>
    </source>
</evidence>
<evidence type="ECO:0000256" key="6">
    <source>
        <dbReference type="ARBA" id="ARBA00022519"/>
    </source>
</evidence>
<feature type="transmembrane region" description="Helical" evidence="17">
    <location>
        <begin position="318"/>
        <end position="344"/>
    </location>
</feature>
<evidence type="ECO:0000256" key="7">
    <source>
        <dbReference type="ARBA" id="ARBA00022692"/>
    </source>
</evidence>
<dbReference type="AlphaFoldDB" id="A0A150HSP0"/>
<evidence type="ECO:0000256" key="12">
    <source>
        <dbReference type="ARBA" id="ARBA00023136"/>
    </source>
</evidence>
<dbReference type="Gene3D" id="1.20.1730.10">
    <property type="entry name" value="Sodium/glucose cotransporter"/>
    <property type="match status" value="1"/>
</dbReference>
<feature type="transmembrane region" description="Helical" evidence="17">
    <location>
        <begin position="457"/>
        <end position="481"/>
    </location>
</feature>
<evidence type="ECO:0000313" key="19">
    <source>
        <dbReference type="EMBL" id="KXZ69796.1"/>
    </source>
</evidence>
<feature type="transmembrane region" description="Helical" evidence="17">
    <location>
        <begin position="161"/>
        <end position="185"/>
    </location>
</feature>
<dbReference type="PROSITE" id="PS50283">
    <property type="entry name" value="NA_SOLUT_SYMP_3"/>
    <property type="match status" value="1"/>
</dbReference>
<evidence type="ECO:0000256" key="17">
    <source>
        <dbReference type="SAM" id="Phobius"/>
    </source>
</evidence>
<evidence type="ECO:0000256" key="16">
    <source>
        <dbReference type="RuleBase" id="RU362091"/>
    </source>
</evidence>
<evidence type="ECO:0000256" key="15">
    <source>
        <dbReference type="ARBA" id="ARBA00032392"/>
    </source>
</evidence>
<dbReference type="PATRIC" id="fig|52133.19.peg.2263"/>
<dbReference type="GO" id="GO:0005886">
    <property type="term" value="C:plasma membrane"/>
    <property type="evidence" value="ECO:0007669"/>
    <property type="project" value="UniProtKB-SubCell"/>
</dbReference>
<dbReference type="CDD" id="cd11480">
    <property type="entry name" value="SLC5sbd_u4"/>
    <property type="match status" value="1"/>
</dbReference>
<feature type="transmembrane region" description="Helical" evidence="17">
    <location>
        <begin position="191"/>
        <end position="210"/>
    </location>
</feature>
<feature type="signal peptide" evidence="18">
    <location>
        <begin position="1"/>
        <end position="31"/>
    </location>
</feature>
<evidence type="ECO:0000313" key="20">
    <source>
        <dbReference type="Proteomes" id="UP000075544"/>
    </source>
</evidence>
<dbReference type="GO" id="GO:0006814">
    <property type="term" value="P:sodium ion transport"/>
    <property type="evidence" value="ECO:0007669"/>
    <property type="project" value="UniProtKB-KW"/>
</dbReference>
<evidence type="ECO:0000256" key="3">
    <source>
        <dbReference type="ARBA" id="ARBA00018047"/>
    </source>
</evidence>
<evidence type="ECO:0000256" key="13">
    <source>
        <dbReference type="ARBA" id="ARBA00023201"/>
    </source>
</evidence>
<evidence type="ECO:0000256" key="10">
    <source>
        <dbReference type="ARBA" id="ARBA00023053"/>
    </source>
</evidence>
<evidence type="ECO:0000256" key="2">
    <source>
        <dbReference type="ARBA" id="ARBA00006434"/>
    </source>
</evidence>
<feature type="transmembrane region" description="Helical" evidence="17">
    <location>
        <begin position="488"/>
        <end position="507"/>
    </location>
</feature>
<feature type="transmembrane region" description="Helical" evidence="17">
    <location>
        <begin position="527"/>
        <end position="546"/>
    </location>
</feature>
<feature type="transmembrane region" description="Helical" evidence="17">
    <location>
        <begin position="284"/>
        <end position="306"/>
    </location>
</feature>
<dbReference type="GO" id="GO:0015123">
    <property type="term" value="F:acetate transmembrane transporter activity"/>
    <property type="evidence" value="ECO:0007669"/>
    <property type="project" value="TreeGrafter"/>
</dbReference>
<dbReference type="InterPro" id="IPR018212">
    <property type="entry name" value="Na/solute_symporter_CS"/>
</dbReference>
<dbReference type="InterPro" id="IPR001734">
    <property type="entry name" value="Na/solute_symporter"/>
</dbReference>
<dbReference type="GO" id="GO:0006847">
    <property type="term" value="P:plasma membrane acetate transport"/>
    <property type="evidence" value="ECO:0007669"/>
    <property type="project" value="TreeGrafter"/>
</dbReference>
<keyword evidence="11" id="KW-0406">Ion transport</keyword>
<dbReference type="PANTHER" id="PTHR48086">
    <property type="entry name" value="SODIUM/PROLINE SYMPORTER-RELATED"/>
    <property type="match status" value="1"/>
</dbReference>
<proteinExistence type="inferred from homology"/>
<evidence type="ECO:0000256" key="14">
    <source>
        <dbReference type="ARBA" id="ARBA00031561"/>
    </source>
</evidence>
<evidence type="ECO:0000256" key="1">
    <source>
        <dbReference type="ARBA" id="ARBA00004429"/>
    </source>
</evidence>
<evidence type="ECO:0000256" key="9">
    <source>
        <dbReference type="ARBA" id="ARBA00022989"/>
    </source>
</evidence>
<evidence type="ECO:0000256" key="5">
    <source>
        <dbReference type="ARBA" id="ARBA00022475"/>
    </source>
</evidence>
<dbReference type="PROSITE" id="PS00456">
    <property type="entry name" value="NA_SOLUT_SYMP_1"/>
    <property type="match status" value="1"/>
</dbReference>
<dbReference type="Proteomes" id="UP000075544">
    <property type="component" value="Unassembled WGS sequence"/>
</dbReference>
<keyword evidence="10" id="KW-0915">Sodium</keyword>
<reference evidence="19 20" key="1">
    <citation type="journal article" date="2016" name="Sci. Rep.">
        <title>Genomic and phenotypic characterization of the species Acinetobacter venetianus.</title>
        <authorList>
            <person name="Fondi M."/>
            <person name="Maida I."/>
            <person name="Perrin E."/>
            <person name="Orlandini V."/>
            <person name="La Torre L."/>
            <person name="Bosi E."/>
            <person name="Negroni A."/>
            <person name="Zanaroli G."/>
            <person name="Fava F."/>
            <person name="Decorosi F."/>
            <person name="Giovannetti L."/>
            <person name="Viti C."/>
            <person name="Vaneechoutte M."/>
            <person name="Dijkshoorn L."/>
            <person name="Fani R."/>
        </authorList>
    </citation>
    <scope>NUCLEOTIDE SEQUENCE [LARGE SCALE GENOMIC DNA]</scope>
    <source>
        <strain evidence="19 20">LUH13518</strain>
    </source>
</reference>
<dbReference type="PANTHER" id="PTHR48086:SF6">
    <property type="entry name" value="CATION_ACETATE SYMPORTER ACTP"/>
    <property type="match status" value="1"/>
</dbReference>
<keyword evidence="13" id="KW-0739">Sodium transport</keyword>
<dbReference type="Pfam" id="PF00474">
    <property type="entry name" value="SSF"/>
    <property type="match status" value="1"/>
</dbReference>
<protein>
    <recommendedName>
        <fullName evidence="3">Cation/acetate symporter ActP</fullName>
    </recommendedName>
    <alternativeName>
        <fullName evidence="15">Acetate permease</fullName>
    </alternativeName>
    <alternativeName>
        <fullName evidence="14">Acetate transporter ActP</fullName>
    </alternativeName>
</protein>
<feature type="chain" id="PRO_5007562932" description="Cation/acetate symporter ActP" evidence="18">
    <location>
        <begin position="32"/>
        <end position="578"/>
    </location>
</feature>
<evidence type="ECO:0000256" key="11">
    <source>
        <dbReference type="ARBA" id="ARBA00023065"/>
    </source>
</evidence>
<comment type="subcellular location">
    <subcellularLocation>
        <location evidence="1">Cell inner membrane</location>
        <topology evidence="1">Multi-pass membrane protein</topology>
    </subcellularLocation>
</comment>
<keyword evidence="7 17" id="KW-0812">Transmembrane</keyword>
<feature type="transmembrane region" description="Helical" evidence="17">
    <location>
        <begin position="382"/>
        <end position="411"/>
    </location>
</feature>
<dbReference type="InterPro" id="IPR050277">
    <property type="entry name" value="Sodium:Solute_Symporter"/>
</dbReference>
<name>A0A150HSP0_9GAMM</name>
<keyword evidence="9 17" id="KW-1133">Transmembrane helix</keyword>
<accession>A0A150HSP0</accession>
<evidence type="ECO:0000256" key="4">
    <source>
        <dbReference type="ARBA" id="ARBA00022448"/>
    </source>
</evidence>
<keyword evidence="4" id="KW-0813">Transport</keyword>
<feature type="transmembrane region" description="Helical" evidence="17">
    <location>
        <begin position="222"/>
        <end position="242"/>
    </location>
</feature>
<dbReference type="InterPro" id="IPR038377">
    <property type="entry name" value="Na/Glc_symporter_sf"/>
</dbReference>
<keyword evidence="18" id="KW-0732">Signal</keyword>
<keyword evidence="6" id="KW-0997">Cell inner membrane</keyword>
<dbReference type="EMBL" id="JRHX01000068">
    <property type="protein sequence ID" value="KXZ69796.1"/>
    <property type="molecule type" value="Genomic_DNA"/>
</dbReference>
<dbReference type="GO" id="GO:0015293">
    <property type="term" value="F:symporter activity"/>
    <property type="evidence" value="ECO:0007669"/>
    <property type="project" value="UniProtKB-KW"/>
</dbReference>
<keyword evidence="8" id="KW-0769">Symport</keyword>
<feature type="transmembrane region" description="Helical" evidence="17">
    <location>
        <begin position="87"/>
        <end position="109"/>
    </location>
</feature>
<evidence type="ECO:0000256" key="18">
    <source>
        <dbReference type="SAM" id="SignalP"/>
    </source>
</evidence>
<dbReference type="FunFam" id="1.20.1730.10:FF:000001">
    <property type="entry name" value="Cation/acetate symporter ActP"/>
    <property type="match status" value="1"/>
</dbReference>
<feature type="transmembrane region" description="Helical" evidence="17">
    <location>
        <begin position="115"/>
        <end position="134"/>
    </location>
</feature>